<keyword evidence="1" id="KW-1133">Transmembrane helix</keyword>
<dbReference type="Proteomes" id="UP001228905">
    <property type="component" value="Unassembled WGS sequence"/>
</dbReference>
<evidence type="ECO:0000313" key="3">
    <source>
        <dbReference type="Proteomes" id="UP001228905"/>
    </source>
</evidence>
<accession>A0ABU0IUV3</accession>
<reference evidence="2 3" key="1">
    <citation type="submission" date="2023-07" db="EMBL/GenBank/DDBJ databases">
        <title>Genomic Encyclopedia of Type Strains, Phase IV (KMG-IV): sequencing the most valuable type-strain genomes for metagenomic binning, comparative biology and taxonomic classification.</title>
        <authorList>
            <person name="Goeker M."/>
        </authorList>
    </citation>
    <scope>NUCLEOTIDE SEQUENCE [LARGE SCALE GENOMIC DNA]</scope>
    <source>
        <strain evidence="2 3">DSM 18695</strain>
    </source>
</reference>
<keyword evidence="3" id="KW-1185">Reference proteome</keyword>
<evidence type="ECO:0000313" key="2">
    <source>
        <dbReference type="EMBL" id="MDQ0465792.1"/>
    </source>
</evidence>
<feature type="transmembrane region" description="Helical" evidence="1">
    <location>
        <begin position="188"/>
        <end position="207"/>
    </location>
</feature>
<protein>
    <recommendedName>
        <fullName evidence="4">DUF2975 domain-containing protein</fullName>
    </recommendedName>
</protein>
<keyword evidence="1" id="KW-0472">Membrane</keyword>
<evidence type="ECO:0008006" key="4">
    <source>
        <dbReference type="Google" id="ProtNLM"/>
    </source>
</evidence>
<name>A0ABU0IUV3_9CAUL</name>
<comment type="caution">
    <text evidence="2">The sequence shown here is derived from an EMBL/GenBank/DDBJ whole genome shotgun (WGS) entry which is preliminary data.</text>
</comment>
<dbReference type="EMBL" id="JAUSVS010000008">
    <property type="protein sequence ID" value="MDQ0465792.1"/>
    <property type="molecule type" value="Genomic_DNA"/>
</dbReference>
<feature type="transmembrane region" description="Helical" evidence="1">
    <location>
        <begin position="227"/>
        <end position="246"/>
    </location>
</feature>
<feature type="transmembrane region" description="Helical" evidence="1">
    <location>
        <begin position="142"/>
        <end position="168"/>
    </location>
</feature>
<feature type="transmembrane region" description="Helical" evidence="1">
    <location>
        <begin position="67"/>
        <end position="86"/>
    </location>
</feature>
<sequence length="265" mass="28468">MNGTGLKRVTFGDVVIATAGVVRRKGLLLLLLALGCHELPAILTRPVWESTGLSGLFISPAYDWLKFAIYSGSLAAALSAIAALVLNDLQADAANPGVLVRKALLRWPAMLAITAVINLPRLAAAVLMSLTPEISARTVNDLTVAILVSQIFELIFAALLGLAIPVLLQERGGILRAFRRARGLSREAGWHLAILALVWWLMLGLPYPLARLLDRSGILPFSQDLVLATQGVIDALWVTALCVVYLKQRRNLGQPPASAIGEVFD</sequence>
<feature type="transmembrane region" description="Helical" evidence="1">
    <location>
        <begin position="107"/>
        <end position="130"/>
    </location>
</feature>
<evidence type="ECO:0000256" key="1">
    <source>
        <dbReference type="SAM" id="Phobius"/>
    </source>
</evidence>
<proteinExistence type="predicted"/>
<gene>
    <name evidence="2" type="ORF">QO010_003584</name>
</gene>
<dbReference type="RefSeq" id="WP_307351406.1">
    <property type="nucleotide sequence ID" value="NZ_JAUSVS010000008.1"/>
</dbReference>
<feature type="transmembrane region" description="Helical" evidence="1">
    <location>
        <begin position="27"/>
        <end position="47"/>
    </location>
</feature>
<keyword evidence="1" id="KW-0812">Transmembrane</keyword>
<organism evidence="2 3">
    <name type="scientific">Caulobacter ginsengisoli</name>
    <dbReference type="NCBI Taxonomy" id="400775"/>
    <lineage>
        <taxon>Bacteria</taxon>
        <taxon>Pseudomonadati</taxon>
        <taxon>Pseudomonadota</taxon>
        <taxon>Alphaproteobacteria</taxon>
        <taxon>Caulobacterales</taxon>
        <taxon>Caulobacteraceae</taxon>
        <taxon>Caulobacter</taxon>
    </lineage>
</organism>